<evidence type="ECO:0000256" key="1">
    <source>
        <dbReference type="SAM" id="MobiDB-lite"/>
    </source>
</evidence>
<keyword evidence="3" id="KW-1185">Reference proteome</keyword>
<dbReference type="RefSeq" id="WP_054357934.1">
    <property type="nucleotide sequence ID" value="NZ_LJYW01000001.1"/>
</dbReference>
<feature type="region of interest" description="Disordered" evidence="1">
    <location>
        <begin position="1"/>
        <end position="20"/>
    </location>
</feature>
<evidence type="ECO:0008006" key="4">
    <source>
        <dbReference type="Google" id="ProtNLM"/>
    </source>
</evidence>
<dbReference type="EMBL" id="LJYW01000001">
    <property type="protein sequence ID" value="KPL51771.1"/>
    <property type="molecule type" value="Genomic_DNA"/>
</dbReference>
<dbReference type="Proteomes" id="UP000048984">
    <property type="component" value="Unassembled WGS sequence"/>
</dbReference>
<evidence type="ECO:0000313" key="2">
    <source>
        <dbReference type="EMBL" id="KPL51771.1"/>
    </source>
</evidence>
<accession>A0A0P6W0Y0</accession>
<dbReference type="AlphaFoldDB" id="A0A0P6W0Y0"/>
<dbReference type="Pfam" id="PF06258">
    <property type="entry name" value="Mito_fiss_Elm1"/>
    <property type="match status" value="1"/>
</dbReference>
<reference evidence="2 3" key="2">
    <citation type="submission" date="2015-10" db="EMBL/GenBank/DDBJ databases">
        <title>Draft Genome Sequence of Prosthecomicrobium hirschii ATCC 27832.</title>
        <authorList>
            <person name="Daniel J."/>
            <person name="Givan S.A."/>
            <person name="Brun Y.V."/>
            <person name="Brown P.J."/>
        </authorList>
    </citation>
    <scope>NUCLEOTIDE SEQUENCE [LARGE SCALE GENOMIC DNA]</scope>
    <source>
        <strain evidence="2 3">16</strain>
    </source>
</reference>
<dbReference type="InterPro" id="IPR009367">
    <property type="entry name" value="Elm1-like"/>
</dbReference>
<dbReference type="SUPFAM" id="SSF53756">
    <property type="entry name" value="UDP-Glycosyltransferase/glycogen phosphorylase"/>
    <property type="match status" value="1"/>
</dbReference>
<dbReference type="PANTHER" id="PTHR33986">
    <property type="entry name" value="OS02G0535700 PROTEIN"/>
    <property type="match status" value="1"/>
</dbReference>
<gene>
    <name evidence="2" type="ORF">ABB55_05615</name>
</gene>
<name>A0A0P6W0Y0_9HYPH</name>
<protein>
    <recommendedName>
        <fullName evidence="4">Nucleoside-diphosphate sugar epimerase</fullName>
    </recommendedName>
</protein>
<proteinExistence type="predicted"/>
<dbReference type="STRING" id="665126.ABB55_05615"/>
<reference evidence="2 3" key="1">
    <citation type="submission" date="2015-09" db="EMBL/GenBank/DDBJ databases">
        <authorList>
            <person name="Jackson K.R."/>
            <person name="Lunt B.L."/>
            <person name="Fisher J.N.B."/>
            <person name="Gardner A.V."/>
            <person name="Bailey M.E."/>
            <person name="Deus L.M."/>
            <person name="Earl A.S."/>
            <person name="Gibby P.D."/>
            <person name="Hartmann K.A."/>
            <person name="Liu J.E."/>
            <person name="Manci A.M."/>
            <person name="Nielsen D.A."/>
            <person name="Solomon M.B."/>
            <person name="Breakwell D.P."/>
            <person name="Burnett S.H."/>
            <person name="Grose J.H."/>
        </authorList>
    </citation>
    <scope>NUCLEOTIDE SEQUENCE [LARGE SCALE GENOMIC DNA]</scope>
    <source>
        <strain evidence="2 3">16</strain>
    </source>
</reference>
<organism evidence="2 3">
    <name type="scientific">Prosthecodimorpha hirschii</name>
    <dbReference type="NCBI Taxonomy" id="665126"/>
    <lineage>
        <taxon>Bacteria</taxon>
        <taxon>Pseudomonadati</taxon>
        <taxon>Pseudomonadota</taxon>
        <taxon>Alphaproteobacteria</taxon>
        <taxon>Hyphomicrobiales</taxon>
        <taxon>Ancalomicrobiaceae</taxon>
        <taxon>Prosthecodimorpha</taxon>
    </lineage>
</organism>
<dbReference type="PANTHER" id="PTHR33986:SF15">
    <property type="entry name" value="MITOCHONDRIAL FISSION PROTEIN ELM1"/>
    <property type="match status" value="1"/>
</dbReference>
<evidence type="ECO:0000313" key="3">
    <source>
        <dbReference type="Proteomes" id="UP000048984"/>
    </source>
</evidence>
<sequence length="330" mass="35460">MTAWRPILSDPPAPTTATSPTAWILTDGKAGDVGPCIGLAEALGARTLCHVVPRERSRLAKLADLAGWPAALPDDLAPPWPDLVLACGAPAVPFARAIKRRAGRRSFVVFLRDPRPPHRGAFDMLWMPAHDGPRGPDVVVTETSPHRIAPALLARHRARPPAWAEALPGPRVAVIVGGGPGLDALPDRLERLLPEAGSFMMTPSRRTDPALAARIAAIVARRPAFVWTGEGDNPYPAMLALADAIVVTGDSHNMVSEALATGRPVLVHEPATLRDKFRRFLDGLYAQGLIRPFEGRLESYTYEALDSTKVVADEIARRLEAFRTTGRGGA</sequence>
<comment type="caution">
    <text evidence="2">The sequence shown here is derived from an EMBL/GenBank/DDBJ whole genome shotgun (WGS) entry which is preliminary data.</text>
</comment>